<feature type="transmembrane region" description="Helical" evidence="6">
    <location>
        <begin position="126"/>
        <end position="144"/>
    </location>
</feature>
<evidence type="ECO:0000256" key="6">
    <source>
        <dbReference type="SAM" id="Phobius"/>
    </source>
</evidence>
<keyword evidence="9" id="KW-1185">Reference proteome</keyword>
<feature type="transmembrane region" description="Helical" evidence="6">
    <location>
        <begin position="217"/>
        <end position="238"/>
    </location>
</feature>
<dbReference type="Gene3D" id="1.20.1250.20">
    <property type="entry name" value="MFS general substrate transporter like domains"/>
    <property type="match status" value="2"/>
</dbReference>
<dbReference type="PANTHER" id="PTHR43791">
    <property type="entry name" value="PERMEASE-RELATED"/>
    <property type="match status" value="1"/>
</dbReference>
<feature type="transmembrane region" description="Helical" evidence="6">
    <location>
        <begin position="185"/>
        <end position="205"/>
    </location>
</feature>
<evidence type="ECO:0000256" key="2">
    <source>
        <dbReference type="ARBA" id="ARBA00022448"/>
    </source>
</evidence>
<feature type="transmembrane region" description="Helical" evidence="6">
    <location>
        <begin position="443"/>
        <end position="468"/>
    </location>
</feature>
<evidence type="ECO:0000259" key="7">
    <source>
        <dbReference type="PROSITE" id="PS50850"/>
    </source>
</evidence>
<evidence type="ECO:0000256" key="5">
    <source>
        <dbReference type="ARBA" id="ARBA00023136"/>
    </source>
</evidence>
<dbReference type="PROSITE" id="PS50850">
    <property type="entry name" value="MFS"/>
    <property type="match status" value="1"/>
</dbReference>
<feature type="domain" description="Major facilitator superfamily (MFS) profile" evidence="7">
    <location>
        <begin position="59"/>
        <end position="473"/>
    </location>
</feature>
<gene>
    <name evidence="8" type="ORF">VTK73DRAFT_4341</name>
</gene>
<feature type="transmembrane region" description="Helical" evidence="6">
    <location>
        <begin position="59"/>
        <end position="83"/>
    </location>
</feature>
<dbReference type="Proteomes" id="UP001586593">
    <property type="component" value="Unassembled WGS sequence"/>
</dbReference>
<proteinExistence type="predicted"/>
<keyword evidence="4 6" id="KW-1133">Transmembrane helix</keyword>
<dbReference type="Pfam" id="PF07690">
    <property type="entry name" value="MFS_1"/>
    <property type="match status" value="1"/>
</dbReference>
<dbReference type="SUPFAM" id="SSF103473">
    <property type="entry name" value="MFS general substrate transporter"/>
    <property type="match status" value="1"/>
</dbReference>
<feature type="transmembrane region" description="Helical" evidence="6">
    <location>
        <begin position="385"/>
        <end position="403"/>
    </location>
</feature>
<dbReference type="InterPro" id="IPR020846">
    <property type="entry name" value="MFS_dom"/>
</dbReference>
<reference evidence="8 9" key="1">
    <citation type="journal article" date="2024" name="Commun. Biol.">
        <title>Comparative genomic analysis of thermophilic fungi reveals convergent evolutionary adaptations and gene losses.</title>
        <authorList>
            <person name="Steindorff A.S."/>
            <person name="Aguilar-Pontes M.V."/>
            <person name="Robinson A.J."/>
            <person name="Andreopoulos B."/>
            <person name="LaButti K."/>
            <person name="Kuo A."/>
            <person name="Mondo S."/>
            <person name="Riley R."/>
            <person name="Otillar R."/>
            <person name="Haridas S."/>
            <person name="Lipzen A."/>
            <person name="Grimwood J."/>
            <person name="Schmutz J."/>
            <person name="Clum A."/>
            <person name="Reid I.D."/>
            <person name="Moisan M.C."/>
            <person name="Butler G."/>
            <person name="Nguyen T.T.M."/>
            <person name="Dewar K."/>
            <person name="Conant G."/>
            <person name="Drula E."/>
            <person name="Henrissat B."/>
            <person name="Hansel C."/>
            <person name="Singer S."/>
            <person name="Hutchinson M.I."/>
            <person name="de Vries R.P."/>
            <person name="Natvig D.O."/>
            <person name="Powell A.J."/>
            <person name="Tsang A."/>
            <person name="Grigoriev I.V."/>
        </authorList>
    </citation>
    <scope>NUCLEOTIDE SEQUENCE [LARGE SCALE GENOMIC DNA]</scope>
    <source>
        <strain evidence="8 9">ATCC 24622</strain>
    </source>
</reference>
<dbReference type="InterPro" id="IPR011701">
    <property type="entry name" value="MFS"/>
</dbReference>
<comment type="caution">
    <text evidence="8">The sequence shown here is derived from an EMBL/GenBank/DDBJ whole genome shotgun (WGS) entry which is preliminary data.</text>
</comment>
<keyword evidence="5 6" id="KW-0472">Membrane</keyword>
<feature type="transmembrane region" description="Helical" evidence="6">
    <location>
        <begin position="95"/>
        <end position="114"/>
    </location>
</feature>
<protein>
    <recommendedName>
        <fullName evidence="7">Major facilitator superfamily (MFS) profile domain-containing protein</fullName>
    </recommendedName>
</protein>
<organism evidence="8 9">
    <name type="scientific">Phialemonium thermophilum</name>
    <dbReference type="NCBI Taxonomy" id="223376"/>
    <lineage>
        <taxon>Eukaryota</taxon>
        <taxon>Fungi</taxon>
        <taxon>Dikarya</taxon>
        <taxon>Ascomycota</taxon>
        <taxon>Pezizomycotina</taxon>
        <taxon>Sordariomycetes</taxon>
        <taxon>Sordariomycetidae</taxon>
        <taxon>Cephalothecales</taxon>
        <taxon>Cephalothecaceae</taxon>
        <taxon>Phialemonium</taxon>
    </lineage>
</organism>
<accession>A0ABR3WUK8</accession>
<feature type="transmembrane region" description="Helical" evidence="6">
    <location>
        <begin position="323"/>
        <end position="343"/>
    </location>
</feature>
<dbReference type="PANTHER" id="PTHR43791:SF97">
    <property type="entry name" value="ALLANTOATE TRANSPORTER, PUTATIVE (AFU_ORTHOLOGUE AFUA_1G14700)-RELATED"/>
    <property type="match status" value="1"/>
</dbReference>
<feature type="transmembrane region" description="Helical" evidence="6">
    <location>
        <begin position="415"/>
        <end position="437"/>
    </location>
</feature>
<evidence type="ECO:0000313" key="9">
    <source>
        <dbReference type="Proteomes" id="UP001586593"/>
    </source>
</evidence>
<evidence type="ECO:0000256" key="1">
    <source>
        <dbReference type="ARBA" id="ARBA00004141"/>
    </source>
</evidence>
<feature type="transmembrane region" description="Helical" evidence="6">
    <location>
        <begin position="355"/>
        <end position="373"/>
    </location>
</feature>
<sequence length="511" mass="57394">MADTIERRSTTHDADVPETKAGVIDGSVDEGYDLFEESQQLAFTEEAGEQVRRKLDLHLLPLMCLLYGLNYVDKVAMGWAVLFHFREDLGLHGTQYSWASSMFYFGYLGAQYPANYILQRYRTAKIVSVSVVVWGVLMLAHLGLKSFAGLMVIRFLLGVAESVVTPGFVMYTSMFYTRREQVMRTMVWGAMQGTFTIVSSLMSYGLGHITNTALRPWMYIFLVLGLLSVIVGVLWFFLMPETPNKATFLTHEERAIAVQRVASNMMGVKGYQWKYYQMWHAIKDPKTWLVLAFVLFTMLPNGGLTSFGSLVISGFGFDPFRTLLIGLPSSVVSSGSMIVWGCLSLKYGNLRTLGMIIPLLPAIAGIAAVYGTMNTGANMYGRVVAYWLINSYAVTWPFVLTIVGQNVAGHTKRAFTNTLLFVIFSAGNIAGPFLFRSQDAPKYVLAITTILVFFCLALISAVLLRIYMMVENRRRDSRYGRVEGLDEKLEGMRLGMHDKTDLENVDFRYVL</sequence>
<name>A0ABR3WUK8_9PEZI</name>
<feature type="transmembrane region" description="Helical" evidence="6">
    <location>
        <begin position="288"/>
        <end position="317"/>
    </location>
</feature>
<comment type="subcellular location">
    <subcellularLocation>
        <location evidence="1">Membrane</location>
        <topology evidence="1">Multi-pass membrane protein</topology>
    </subcellularLocation>
</comment>
<evidence type="ECO:0000256" key="4">
    <source>
        <dbReference type="ARBA" id="ARBA00022989"/>
    </source>
</evidence>
<feature type="transmembrane region" description="Helical" evidence="6">
    <location>
        <begin position="150"/>
        <end position="173"/>
    </location>
</feature>
<dbReference type="InterPro" id="IPR036259">
    <property type="entry name" value="MFS_trans_sf"/>
</dbReference>
<evidence type="ECO:0000256" key="3">
    <source>
        <dbReference type="ARBA" id="ARBA00022692"/>
    </source>
</evidence>
<evidence type="ECO:0000313" key="8">
    <source>
        <dbReference type="EMBL" id="KAL1867147.1"/>
    </source>
</evidence>
<dbReference type="EMBL" id="JAZHXJ010000248">
    <property type="protein sequence ID" value="KAL1867147.1"/>
    <property type="molecule type" value="Genomic_DNA"/>
</dbReference>
<keyword evidence="2" id="KW-0813">Transport</keyword>
<keyword evidence="3 6" id="KW-0812">Transmembrane</keyword>